<sequence length="205" mass="23663">MEYVTTNMKALSVIESEKRSSSSAWPETPVLNISGKLKPSQKRRKAPLSSAEEVNVNTFPLILSRILLKSDEGPLHPPSKENWLQYVGVLCLFNKISNAHMYHIFCTTEKYVGIDYEKVSLLYKKKPHICEQNRITQPAICARALCLRIRNTFKEYKWNNEGNVFETLPGAHHNVGMISARIHEMGKEELKKLLYYLRFLYATKM</sequence>
<keyword evidence="1" id="KW-1185">Reference proteome</keyword>
<accession>A0A6J2U7M6</accession>
<evidence type="ECO:0000313" key="1">
    <source>
        <dbReference type="Proteomes" id="UP000504634"/>
    </source>
</evidence>
<reference evidence="2" key="1">
    <citation type="submission" date="2025-08" db="UniProtKB">
        <authorList>
            <consortium name="RefSeq"/>
        </authorList>
    </citation>
    <scope>IDENTIFICATION</scope>
    <source>
        <strain evidence="2">11010-0011.00</strain>
        <tissue evidence="2">Whole body</tissue>
    </source>
</reference>
<gene>
    <name evidence="2" type="primary">LOC115630669</name>
</gene>
<proteinExistence type="predicted"/>
<dbReference type="Proteomes" id="UP000504634">
    <property type="component" value="Unplaced"/>
</dbReference>
<dbReference type="AlphaFoldDB" id="A0A6J2U7M6"/>
<dbReference type="OrthoDB" id="7851849at2759"/>
<protein>
    <submittedName>
        <fullName evidence="2">Uncharacterized protein LOC115630669</fullName>
    </submittedName>
</protein>
<organism evidence="1 2">
    <name type="scientific">Drosophila lebanonensis</name>
    <name type="common">Fruit fly</name>
    <name type="synonym">Scaptodrosophila lebanonensis</name>
    <dbReference type="NCBI Taxonomy" id="7225"/>
    <lineage>
        <taxon>Eukaryota</taxon>
        <taxon>Metazoa</taxon>
        <taxon>Ecdysozoa</taxon>
        <taxon>Arthropoda</taxon>
        <taxon>Hexapoda</taxon>
        <taxon>Insecta</taxon>
        <taxon>Pterygota</taxon>
        <taxon>Neoptera</taxon>
        <taxon>Endopterygota</taxon>
        <taxon>Diptera</taxon>
        <taxon>Brachycera</taxon>
        <taxon>Muscomorpha</taxon>
        <taxon>Ephydroidea</taxon>
        <taxon>Drosophilidae</taxon>
        <taxon>Scaptodrosophila</taxon>
    </lineage>
</organism>
<dbReference type="RefSeq" id="XP_030383172.1">
    <property type="nucleotide sequence ID" value="XM_030527312.1"/>
</dbReference>
<evidence type="ECO:0000313" key="2">
    <source>
        <dbReference type="RefSeq" id="XP_030383172.1"/>
    </source>
</evidence>
<name>A0A6J2U7M6_DROLE</name>
<dbReference type="GeneID" id="115630669"/>